<feature type="region of interest" description="Disordered" evidence="1">
    <location>
        <begin position="1"/>
        <end position="131"/>
    </location>
</feature>
<feature type="compositionally biased region" description="Basic residues" evidence="1">
    <location>
        <begin position="255"/>
        <end position="267"/>
    </location>
</feature>
<protein>
    <submittedName>
        <fullName evidence="2">Uncharacterized protein</fullName>
    </submittedName>
</protein>
<organism evidence="2 3">
    <name type="scientific">Macrolepiota fuliginosa MF-IS2</name>
    <dbReference type="NCBI Taxonomy" id="1400762"/>
    <lineage>
        <taxon>Eukaryota</taxon>
        <taxon>Fungi</taxon>
        <taxon>Dikarya</taxon>
        <taxon>Basidiomycota</taxon>
        <taxon>Agaricomycotina</taxon>
        <taxon>Agaricomycetes</taxon>
        <taxon>Agaricomycetidae</taxon>
        <taxon>Agaricales</taxon>
        <taxon>Agaricineae</taxon>
        <taxon>Agaricaceae</taxon>
        <taxon>Macrolepiota</taxon>
    </lineage>
</organism>
<dbReference type="Proteomes" id="UP000807342">
    <property type="component" value="Unassembled WGS sequence"/>
</dbReference>
<keyword evidence="3" id="KW-1185">Reference proteome</keyword>
<feature type="compositionally biased region" description="Low complexity" evidence="1">
    <location>
        <begin position="36"/>
        <end position="46"/>
    </location>
</feature>
<gene>
    <name evidence="2" type="ORF">P691DRAFT_781616</name>
</gene>
<proteinExistence type="predicted"/>
<feature type="compositionally biased region" description="Polar residues" evidence="1">
    <location>
        <begin position="7"/>
        <end position="22"/>
    </location>
</feature>
<feature type="region of interest" description="Disordered" evidence="1">
    <location>
        <begin position="252"/>
        <end position="285"/>
    </location>
</feature>
<reference evidence="2" key="1">
    <citation type="submission" date="2020-11" db="EMBL/GenBank/DDBJ databases">
        <authorList>
            <consortium name="DOE Joint Genome Institute"/>
            <person name="Ahrendt S."/>
            <person name="Riley R."/>
            <person name="Andreopoulos W."/>
            <person name="Labutti K."/>
            <person name="Pangilinan J."/>
            <person name="Ruiz-Duenas F.J."/>
            <person name="Barrasa J.M."/>
            <person name="Sanchez-Garcia M."/>
            <person name="Camarero S."/>
            <person name="Miyauchi S."/>
            <person name="Serrano A."/>
            <person name="Linde D."/>
            <person name="Babiker R."/>
            <person name="Drula E."/>
            <person name="Ayuso-Fernandez I."/>
            <person name="Pacheco R."/>
            <person name="Padilla G."/>
            <person name="Ferreira P."/>
            <person name="Barriuso J."/>
            <person name="Kellner H."/>
            <person name="Castanera R."/>
            <person name="Alfaro M."/>
            <person name="Ramirez L."/>
            <person name="Pisabarro A.G."/>
            <person name="Kuo A."/>
            <person name="Tritt A."/>
            <person name="Lipzen A."/>
            <person name="He G."/>
            <person name="Yan M."/>
            <person name="Ng V."/>
            <person name="Cullen D."/>
            <person name="Martin F."/>
            <person name="Rosso M.-N."/>
            <person name="Henrissat B."/>
            <person name="Hibbett D."/>
            <person name="Martinez A.T."/>
            <person name="Grigoriev I.V."/>
        </authorList>
    </citation>
    <scope>NUCLEOTIDE SEQUENCE</scope>
    <source>
        <strain evidence="2">MF-IS2</strain>
    </source>
</reference>
<evidence type="ECO:0000256" key="1">
    <source>
        <dbReference type="SAM" id="MobiDB-lite"/>
    </source>
</evidence>
<dbReference type="AlphaFoldDB" id="A0A9P5WZB7"/>
<evidence type="ECO:0000313" key="3">
    <source>
        <dbReference type="Proteomes" id="UP000807342"/>
    </source>
</evidence>
<evidence type="ECO:0000313" key="2">
    <source>
        <dbReference type="EMBL" id="KAF9440699.1"/>
    </source>
</evidence>
<sequence>MAHKQYKNCTASQENCHSNHTAVVNKAPSDIGGGVDFNNNDNNGKNNTDKDDNNGNGGSAGLLPPTPTHLRPKRKAVSKLSADAAKEKAHNEMNAGLRSYRKKTATPRPHPQAGHSNPKWPPFHQGLQTPKQNQGDIFKIGKIVILPFGLTLEPCETEFFYSKGIHYFLEDYDEDYILNDLKEKTSAAEHAIHIQHFSKCKLSASSPDGGYAYNKWQPHAHPQLEEGVVYWFTSDVYCEGELYSTKEVNVNQTKGPHHIPNKPQLKGKGKERQLTHHKKSRNCDGPDAKFLTGPLEWHSVKEYNFLISSLTLPIPHYLLITQPLNPALSTLLSDGPVN</sequence>
<dbReference type="EMBL" id="MU152321">
    <property type="protein sequence ID" value="KAF9440699.1"/>
    <property type="molecule type" value="Genomic_DNA"/>
</dbReference>
<name>A0A9P5WZB7_9AGAR</name>
<comment type="caution">
    <text evidence="2">The sequence shown here is derived from an EMBL/GenBank/DDBJ whole genome shotgun (WGS) entry which is preliminary data.</text>
</comment>
<accession>A0A9P5WZB7</accession>